<evidence type="ECO:0008006" key="4">
    <source>
        <dbReference type="Google" id="ProtNLM"/>
    </source>
</evidence>
<reference evidence="3" key="1">
    <citation type="journal article" date="2019" name="Int. J. Syst. Evol. Microbiol.">
        <title>The Global Catalogue of Microorganisms (GCM) 10K type strain sequencing project: providing services to taxonomists for standard genome sequencing and annotation.</title>
        <authorList>
            <consortium name="The Broad Institute Genomics Platform"/>
            <consortium name="The Broad Institute Genome Sequencing Center for Infectious Disease"/>
            <person name="Wu L."/>
            <person name="Ma J."/>
        </authorList>
    </citation>
    <scope>NUCLEOTIDE SEQUENCE [LARGE SCALE GENOMIC DNA]</scope>
    <source>
        <strain evidence="3">FCH27</strain>
    </source>
</reference>
<dbReference type="RefSeq" id="WP_255891050.1">
    <property type="nucleotide sequence ID" value="NZ_JAFMZM010000004.1"/>
</dbReference>
<sequence>MNGGTFDERTEVIRELQEAADDFADRALSQEARRDGAPPGTVAQHQFAHSATLWRTAESRLRTRIQELELESAAQLLAGVSVPDRLTRRRKARHPAA</sequence>
<dbReference type="Proteomes" id="UP001596524">
    <property type="component" value="Unassembled WGS sequence"/>
</dbReference>
<evidence type="ECO:0000313" key="2">
    <source>
        <dbReference type="EMBL" id="MFC7361458.1"/>
    </source>
</evidence>
<organism evidence="2 3">
    <name type="scientific">Nocardioides astragali</name>
    <dbReference type="NCBI Taxonomy" id="1776736"/>
    <lineage>
        <taxon>Bacteria</taxon>
        <taxon>Bacillati</taxon>
        <taxon>Actinomycetota</taxon>
        <taxon>Actinomycetes</taxon>
        <taxon>Propionibacteriales</taxon>
        <taxon>Nocardioidaceae</taxon>
        <taxon>Nocardioides</taxon>
    </lineage>
</organism>
<feature type="region of interest" description="Disordered" evidence="1">
    <location>
        <begin position="29"/>
        <end position="48"/>
    </location>
</feature>
<evidence type="ECO:0000313" key="3">
    <source>
        <dbReference type="Proteomes" id="UP001596524"/>
    </source>
</evidence>
<dbReference type="EMBL" id="JBHTCH010000017">
    <property type="protein sequence ID" value="MFC7361458.1"/>
    <property type="molecule type" value="Genomic_DNA"/>
</dbReference>
<keyword evidence="3" id="KW-1185">Reference proteome</keyword>
<proteinExistence type="predicted"/>
<evidence type="ECO:0000256" key="1">
    <source>
        <dbReference type="SAM" id="MobiDB-lite"/>
    </source>
</evidence>
<name>A0ABW2N3B8_9ACTN</name>
<accession>A0ABW2N3B8</accession>
<protein>
    <recommendedName>
        <fullName evidence="4">DUF222 domain-containing protein</fullName>
    </recommendedName>
</protein>
<gene>
    <name evidence="2" type="ORF">ACFQO6_14375</name>
</gene>
<comment type="caution">
    <text evidence="2">The sequence shown here is derived from an EMBL/GenBank/DDBJ whole genome shotgun (WGS) entry which is preliminary data.</text>
</comment>